<dbReference type="InParanoid" id="M4BZ96"/>
<protein>
    <submittedName>
        <fullName evidence="1">Uncharacterized protein</fullName>
    </submittedName>
</protein>
<dbReference type="EnsemblProtists" id="HpaT811919">
    <property type="protein sequence ID" value="HpaP811919"/>
    <property type="gene ID" value="HpaG811919"/>
</dbReference>
<evidence type="ECO:0000313" key="2">
    <source>
        <dbReference type="Proteomes" id="UP000011713"/>
    </source>
</evidence>
<accession>M4BZ96</accession>
<dbReference type="AlphaFoldDB" id="M4BZ96"/>
<keyword evidence="2" id="KW-1185">Reference proteome</keyword>
<dbReference type="EMBL" id="JH598057">
    <property type="status" value="NOT_ANNOTATED_CDS"/>
    <property type="molecule type" value="Genomic_DNA"/>
</dbReference>
<organism evidence="1 2">
    <name type="scientific">Hyaloperonospora arabidopsidis (strain Emoy2)</name>
    <name type="common">Downy mildew agent</name>
    <name type="synonym">Peronospora arabidopsidis</name>
    <dbReference type="NCBI Taxonomy" id="559515"/>
    <lineage>
        <taxon>Eukaryota</taxon>
        <taxon>Sar</taxon>
        <taxon>Stramenopiles</taxon>
        <taxon>Oomycota</taxon>
        <taxon>Peronosporomycetes</taxon>
        <taxon>Peronosporales</taxon>
        <taxon>Peronosporaceae</taxon>
        <taxon>Hyaloperonospora</taxon>
    </lineage>
</organism>
<dbReference type="VEuPathDB" id="FungiDB:HpaG811919"/>
<sequence length="128" mass="14109">MQTIIELELLDIHNHFIVSNDIDQPQTWKGGPVVLPTDDGGGTITGRCSFASDVVDAFPGGEGQQLLDEPGEVGRRYVADYDGQGLRTVGDYRVGSRRHLGDSEVYRGKVSVTTIWRETSQSCRIQGW</sequence>
<name>M4BZ96_HYAAE</name>
<reference evidence="1" key="2">
    <citation type="submission" date="2015-06" db="UniProtKB">
        <authorList>
            <consortium name="EnsemblProtists"/>
        </authorList>
    </citation>
    <scope>IDENTIFICATION</scope>
    <source>
        <strain evidence="1">Emoy2</strain>
    </source>
</reference>
<proteinExistence type="predicted"/>
<evidence type="ECO:0000313" key="1">
    <source>
        <dbReference type="EnsemblProtists" id="HpaP811919"/>
    </source>
</evidence>
<reference evidence="2" key="1">
    <citation type="journal article" date="2010" name="Science">
        <title>Signatures of adaptation to obligate biotrophy in the Hyaloperonospora arabidopsidis genome.</title>
        <authorList>
            <person name="Baxter L."/>
            <person name="Tripathy S."/>
            <person name="Ishaque N."/>
            <person name="Boot N."/>
            <person name="Cabral A."/>
            <person name="Kemen E."/>
            <person name="Thines M."/>
            <person name="Ah-Fong A."/>
            <person name="Anderson R."/>
            <person name="Badejoko W."/>
            <person name="Bittner-Eddy P."/>
            <person name="Boore J.L."/>
            <person name="Chibucos M.C."/>
            <person name="Coates M."/>
            <person name="Dehal P."/>
            <person name="Delehaunty K."/>
            <person name="Dong S."/>
            <person name="Downton P."/>
            <person name="Dumas B."/>
            <person name="Fabro G."/>
            <person name="Fronick C."/>
            <person name="Fuerstenberg S.I."/>
            <person name="Fulton L."/>
            <person name="Gaulin E."/>
            <person name="Govers F."/>
            <person name="Hughes L."/>
            <person name="Humphray S."/>
            <person name="Jiang R.H."/>
            <person name="Judelson H."/>
            <person name="Kamoun S."/>
            <person name="Kyung K."/>
            <person name="Meijer H."/>
            <person name="Minx P."/>
            <person name="Morris P."/>
            <person name="Nelson J."/>
            <person name="Phuntumart V."/>
            <person name="Qutob D."/>
            <person name="Rehmany A."/>
            <person name="Rougon-Cardoso A."/>
            <person name="Ryden P."/>
            <person name="Torto-Alalibo T."/>
            <person name="Studholme D."/>
            <person name="Wang Y."/>
            <person name="Win J."/>
            <person name="Wood J."/>
            <person name="Clifton S.W."/>
            <person name="Rogers J."/>
            <person name="Van den Ackerveken G."/>
            <person name="Jones J.D."/>
            <person name="McDowell J.M."/>
            <person name="Beynon J."/>
            <person name="Tyler B.M."/>
        </authorList>
    </citation>
    <scope>NUCLEOTIDE SEQUENCE [LARGE SCALE GENOMIC DNA]</scope>
    <source>
        <strain evidence="2">Emoy2</strain>
    </source>
</reference>
<dbReference type="HOGENOM" id="CLU_1963800_0_0_1"/>
<dbReference type="Proteomes" id="UP000011713">
    <property type="component" value="Unassembled WGS sequence"/>
</dbReference>